<comment type="caution">
    <text evidence="1">The sequence shown here is derived from an EMBL/GenBank/DDBJ whole genome shotgun (WGS) entry which is preliminary data.</text>
</comment>
<dbReference type="EMBL" id="JAMZNK010000005">
    <property type="protein sequence ID" value="MDA6068977.1"/>
    <property type="molecule type" value="Genomic_DNA"/>
</dbReference>
<accession>A0ABT4W8V4</accession>
<proteinExistence type="predicted"/>
<organism evidence="1 2">
    <name type="scientific">Flavobacterium azizsancarii</name>
    <dbReference type="NCBI Taxonomy" id="2961580"/>
    <lineage>
        <taxon>Bacteria</taxon>
        <taxon>Pseudomonadati</taxon>
        <taxon>Bacteroidota</taxon>
        <taxon>Flavobacteriia</taxon>
        <taxon>Flavobacteriales</taxon>
        <taxon>Flavobacteriaceae</taxon>
        <taxon>Flavobacterium</taxon>
    </lineage>
</organism>
<name>A0ABT4W8V4_9FLAO</name>
<protein>
    <recommendedName>
        <fullName evidence="3">SGNH hydrolase-type esterase domain-containing protein</fullName>
    </recommendedName>
</protein>
<dbReference type="SUPFAM" id="SSF52266">
    <property type="entry name" value="SGNH hydrolase"/>
    <property type="match status" value="1"/>
</dbReference>
<gene>
    <name evidence="1" type="ORF">NJT12_05010</name>
</gene>
<evidence type="ECO:0000313" key="1">
    <source>
        <dbReference type="EMBL" id="MDA6068977.1"/>
    </source>
</evidence>
<keyword evidence="2" id="KW-1185">Reference proteome</keyword>
<dbReference type="InterPro" id="IPR036514">
    <property type="entry name" value="SGNH_hydro_sf"/>
</dbReference>
<dbReference type="RefSeq" id="WP_271334811.1">
    <property type="nucleotide sequence ID" value="NZ_JAMZNK010000005.1"/>
</dbReference>
<evidence type="ECO:0008006" key="3">
    <source>
        <dbReference type="Google" id="ProtNLM"/>
    </source>
</evidence>
<reference evidence="1 2" key="1">
    <citation type="journal article" date="2023" name="Chemosphere">
        <title>Whole genome analysis of Flavobacterium aziz-sancarii sp. nov., isolated from Ardley Island (Antarctica), revealed a rich resistome and bioremediation potential.</title>
        <authorList>
            <person name="Otur C."/>
            <person name="Okay S."/>
            <person name="Kurt-Kizildogan A."/>
        </authorList>
    </citation>
    <scope>NUCLEOTIDE SEQUENCE [LARGE SCALE GENOMIC DNA]</scope>
    <source>
        <strain evidence="1 2">AC</strain>
    </source>
</reference>
<evidence type="ECO:0000313" key="2">
    <source>
        <dbReference type="Proteomes" id="UP001212170"/>
    </source>
</evidence>
<dbReference type="Gene3D" id="3.40.50.1110">
    <property type="entry name" value="SGNH hydrolase"/>
    <property type="match status" value="2"/>
</dbReference>
<sequence length="292" mass="32331">MANILTLDDYTPGVSTEIHCFGDSLTAGAGANQTDFYLSYPDHLKNSLYPRTIVNHGIGGQTIEEIACRQGARPIYLTIENNTFLGTSNSLITDISNDFVQAPSTQDRYVTGIICGVPAIITRTVGTTHYVIRGFGGSIRNILPNSIFYPDSAYNAKHSIQVLWLGRNNVPDFSILLQTINNAILYMEKPRRVLVIGVLPALNEPMGTSRYTAITAVNSTLKNTYPNNYIESTPPTTEEMSFIRYSPSEDDIIDINKGVFPGGMRTDSIHLNGFGYNIMANRVAKMIKQYNW</sequence>
<dbReference type="Proteomes" id="UP001212170">
    <property type="component" value="Unassembled WGS sequence"/>
</dbReference>